<organism evidence="1 2">
    <name type="scientific">Eiseniibacteriota bacterium</name>
    <dbReference type="NCBI Taxonomy" id="2212470"/>
    <lineage>
        <taxon>Bacteria</taxon>
        <taxon>Candidatus Eiseniibacteriota</taxon>
    </lineage>
</organism>
<protein>
    <submittedName>
        <fullName evidence="1">Glycosyltransferase family 4 protein</fullName>
    </submittedName>
</protein>
<sequence>MDIESSYYYLGGDPLHTGQYVDLIQRLGEEGLPIVLVPRLRVSLSPFATLRAWSNRHFVGPNPIAALRDQVPAGVHYVPVWSLFPGLSIPFLARILGPRGPRRRVLVHARQLAMARLALAIKRWWPDLRVISELEGDRPTEIGYERSRAIRPSPLETIGRRLQEWFFSREQHRMIRHSDAVICVSHNLKQLLTQRHHLTDDQARRLWVFPTSASRKEFYFDPAKRQRIRTELAIGDRFLVIYSGNLRGPWQVPAKLVEAFVLIKRYRPSAQFLILTPEGDRRYIEGELERAGVSREDHRFHSCQHMDVVDYLCASDLGLLLRERHVMNEVASPGKFAEYALSGLPILTTEGIGDFSAQVRDSALACVLPDVSDLSTMTEKIRSFCLRDFTAEERMAFSRWSADRFATELFVPQLADLYRTL</sequence>
<name>A0A538TVX8_UNCEI</name>
<dbReference type="EMBL" id="VBOY01000031">
    <property type="protein sequence ID" value="TMQ67751.1"/>
    <property type="molecule type" value="Genomic_DNA"/>
</dbReference>
<reference evidence="1 2" key="1">
    <citation type="journal article" date="2019" name="Nat. Microbiol.">
        <title>Mediterranean grassland soil C-N compound turnover is dependent on rainfall and depth, and is mediated by genomically divergent microorganisms.</title>
        <authorList>
            <person name="Diamond S."/>
            <person name="Andeer P.F."/>
            <person name="Li Z."/>
            <person name="Crits-Christoph A."/>
            <person name="Burstein D."/>
            <person name="Anantharaman K."/>
            <person name="Lane K.R."/>
            <person name="Thomas B.C."/>
            <person name="Pan C."/>
            <person name="Northen T.R."/>
            <person name="Banfield J.F."/>
        </authorList>
    </citation>
    <scope>NUCLEOTIDE SEQUENCE [LARGE SCALE GENOMIC DNA]</scope>
    <source>
        <strain evidence="1">WS_8</strain>
    </source>
</reference>
<dbReference type="GO" id="GO:0016757">
    <property type="term" value="F:glycosyltransferase activity"/>
    <property type="evidence" value="ECO:0007669"/>
    <property type="project" value="TreeGrafter"/>
</dbReference>
<keyword evidence="1" id="KW-0808">Transferase</keyword>
<dbReference type="PANTHER" id="PTHR12526:SF600">
    <property type="entry name" value="GLYCOSYL TRANSFERASE GROUP 1"/>
    <property type="match status" value="1"/>
</dbReference>
<accession>A0A538TVX8</accession>
<dbReference type="SUPFAM" id="SSF53756">
    <property type="entry name" value="UDP-Glycosyltransferase/glycogen phosphorylase"/>
    <property type="match status" value="1"/>
</dbReference>
<dbReference type="Gene3D" id="3.40.50.2000">
    <property type="entry name" value="Glycogen Phosphorylase B"/>
    <property type="match status" value="2"/>
</dbReference>
<evidence type="ECO:0000313" key="1">
    <source>
        <dbReference type="EMBL" id="TMQ67751.1"/>
    </source>
</evidence>
<dbReference type="AlphaFoldDB" id="A0A538TVX8"/>
<comment type="caution">
    <text evidence="1">The sequence shown here is derived from an EMBL/GenBank/DDBJ whole genome shotgun (WGS) entry which is preliminary data.</text>
</comment>
<evidence type="ECO:0000313" key="2">
    <source>
        <dbReference type="Proteomes" id="UP000316609"/>
    </source>
</evidence>
<gene>
    <name evidence="1" type="ORF">E6K78_03740</name>
</gene>
<dbReference type="Proteomes" id="UP000316609">
    <property type="component" value="Unassembled WGS sequence"/>
</dbReference>
<dbReference type="PANTHER" id="PTHR12526">
    <property type="entry name" value="GLYCOSYLTRANSFERASE"/>
    <property type="match status" value="1"/>
</dbReference>
<proteinExistence type="predicted"/>